<dbReference type="Proteomes" id="UP000216984">
    <property type="component" value="Unassembled WGS sequence"/>
</dbReference>
<keyword evidence="2" id="KW-1185">Reference proteome</keyword>
<evidence type="ECO:0000313" key="2">
    <source>
        <dbReference type="Proteomes" id="UP000216984"/>
    </source>
</evidence>
<proteinExistence type="predicted"/>
<protein>
    <submittedName>
        <fullName evidence="1">Uncharacterized protein</fullName>
    </submittedName>
</protein>
<reference evidence="1 2" key="1">
    <citation type="submission" date="2017-06" db="EMBL/GenBank/DDBJ databases">
        <title>Draft genome sequence of the halophilic bacterium Marinobacter vinifirmus FB1.</title>
        <authorList>
            <person name="Stepanov V.G."/>
            <person name="Roberts D.J."/>
            <person name="Fox G.E."/>
        </authorList>
    </citation>
    <scope>NUCLEOTIDE SEQUENCE [LARGE SCALE GENOMIC DNA]</scope>
    <source>
        <strain evidence="1 2">FB1</strain>
    </source>
</reference>
<organism evidence="1 2">
    <name type="scientific">Marinobacter vinifirmus</name>
    <dbReference type="NCBI Taxonomy" id="355591"/>
    <lineage>
        <taxon>Bacteria</taxon>
        <taxon>Pseudomonadati</taxon>
        <taxon>Pseudomonadota</taxon>
        <taxon>Gammaproteobacteria</taxon>
        <taxon>Pseudomonadales</taxon>
        <taxon>Marinobacteraceae</taxon>
        <taxon>Marinobacter</taxon>
    </lineage>
</organism>
<dbReference type="AlphaFoldDB" id="A0A7Z1DSA5"/>
<gene>
    <name evidence="1" type="ORF">B9Q17_00105</name>
</gene>
<accession>A0A7Z1DSA5</accession>
<sequence>MDLEFFQRIFPKEIVNRTVGFTPVLSAPPYRRQREIEVFTSYFGISRFICIDDQERLYEPGWPNLHLIERSRGLDECSIEKIVRYFSEGSQ</sequence>
<comment type="caution">
    <text evidence="1">The sequence shown here is derived from an EMBL/GenBank/DDBJ whole genome shotgun (WGS) entry which is preliminary data.</text>
</comment>
<name>A0A7Z1DSA5_9GAMM</name>
<evidence type="ECO:0000313" key="1">
    <source>
        <dbReference type="EMBL" id="OZC34938.1"/>
    </source>
</evidence>
<dbReference type="EMBL" id="NEFY01000019">
    <property type="protein sequence ID" value="OZC34938.1"/>
    <property type="molecule type" value="Genomic_DNA"/>
</dbReference>